<organism evidence="2 3">
    <name type="scientific">Ilex paraguariensis</name>
    <name type="common">yerba mate</name>
    <dbReference type="NCBI Taxonomy" id="185542"/>
    <lineage>
        <taxon>Eukaryota</taxon>
        <taxon>Viridiplantae</taxon>
        <taxon>Streptophyta</taxon>
        <taxon>Embryophyta</taxon>
        <taxon>Tracheophyta</taxon>
        <taxon>Spermatophyta</taxon>
        <taxon>Magnoliopsida</taxon>
        <taxon>eudicotyledons</taxon>
        <taxon>Gunneridae</taxon>
        <taxon>Pentapetalae</taxon>
        <taxon>asterids</taxon>
        <taxon>campanulids</taxon>
        <taxon>Aquifoliales</taxon>
        <taxon>Aquifoliaceae</taxon>
        <taxon>Ilex</taxon>
    </lineage>
</organism>
<reference evidence="2 3" key="1">
    <citation type="submission" date="2024-02" db="EMBL/GenBank/DDBJ databases">
        <authorList>
            <person name="Vignale AGUSTIN F."/>
            <person name="Sosa J E."/>
            <person name="Modenutti C."/>
        </authorList>
    </citation>
    <scope>NUCLEOTIDE SEQUENCE [LARGE SCALE GENOMIC DNA]</scope>
</reference>
<feature type="region of interest" description="Disordered" evidence="1">
    <location>
        <begin position="210"/>
        <end position="286"/>
    </location>
</feature>
<dbReference type="Proteomes" id="UP001642360">
    <property type="component" value="Unassembled WGS sequence"/>
</dbReference>
<feature type="region of interest" description="Disordered" evidence="1">
    <location>
        <begin position="160"/>
        <end position="182"/>
    </location>
</feature>
<dbReference type="AlphaFoldDB" id="A0ABC8RAB7"/>
<feature type="compositionally biased region" description="Polar residues" evidence="1">
    <location>
        <begin position="268"/>
        <end position="286"/>
    </location>
</feature>
<accession>A0ABC8RAB7</accession>
<evidence type="ECO:0000313" key="2">
    <source>
        <dbReference type="EMBL" id="CAK9141712.1"/>
    </source>
</evidence>
<proteinExistence type="predicted"/>
<sequence length="286" mass="30745">MLHNRALQNCPSGTCIRPSTIGTSDKIVKFCQLKCKEVGVSCIFTSIRQKVLGVESDLQKFHLFISHVDRSGSRSGSAFAIQPQLRVGFPSTTFPMNAFSHGSSESGIRLGSPCYDAFAKRSFCQIPIAVTNKNDHVAGRSGGNNSSTKVFNKHWKQAKSMAAHRQNFEGGPQALGKSGSTSNLSALKDNVLVTSRDHLVWDGKKDVNLGVAGSHVGDTDEAPNAKGERKQKSRSKKSNSQSSDAIASSRAANQQKVSKNLSQERKPNVTNNNQSPLASAVSNLCV</sequence>
<gene>
    <name evidence="2" type="ORF">ILEXP_LOCUS9331</name>
</gene>
<protein>
    <submittedName>
        <fullName evidence="2">Uncharacterized protein</fullName>
    </submittedName>
</protein>
<keyword evidence="3" id="KW-1185">Reference proteome</keyword>
<name>A0ABC8RAB7_9AQUA</name>
<evidence type="ECO:0000313" key="3">
    <source>
        <dbReference type="Proteomes" id="UP001642360"/>
    </source>
</evidence>
<dbReference type="EMBL" id="CAUOFW020001169">
    <property type="protein sequence ID" value="CAK9141712.1"/>
    <property type="molecule type" value="Genomic_DNA"/>
</dbReference>
<comment type="caution">
    <text evidence="2">The sequence shown here is derived from an EMBL/GenBank/DDBJ whole genome shotgun (WGS) entry which is preliminary data.</text>
</comment>
<feature type="compositionally biased region" description="Low complexity" evidence="1">
    <location>
        <begin position="238"/>
        <end position="252"/>
    </location>
</feature>
<evidence type="ECO:0000256" key="1">
    <source>
        <dbReference type="SAM" id="MobiDB-lite"/>
    </source>
</evidence>